<dbReference type="Gene3D" id="3.40.1620.10">
    <property type="entry name" value="YefM-like domain"/>
    <property type="match status" value="1"/>
</dbReference>
<comment type="function">
    <text evidence="2">Antitoxin component of a type II toxin-antitoxin (TA) system.</text>
</comment>
<dbReference type="InterPro" id="IPR006442">
    <property type="entry name" value="Antitoxin_Phd/YefM"/>
</dbReference>
<dbReference type="Pfam" id="PF02604">
    <property type="entry name" value="PhdYeFM_antitox"/>
    <property type="match status" value="1"/>
</dbReference>
<dbReference type="InterPro" id="IPR036165">
    <property type="entry name" value="YefM-like_sf"/>
</dbReference>
<sequence length="89" mass="10092">MTTVSIKDAKNRLTELARRVEKGETIVVTRNGKPAFDLVPHRRNTGLRFEAVDDFKKRHGLESLVTFIAEDFDAPLPEDFLLRQLPGDA</sequence>
<proteinExistence type="inferred from homology"/>
<gene>
    <name evidence="3" type="ORF">V3H18_11870</name>
</gene>
<evidence type="ECO:0000256" key="2">
    <source>
        <dbReference type="RuleBase" id="RU362080"/>
    </source>
</evidence>
<keyword evidence="4" id="KW-1185">Reference proteome</keyword>
<dbReference type="Proteomes" id="UP001350748">
    <property type="component" value="Unassembled WGS sequence"/>
</dbReference>
<reference evidence="3 4" key="1">
    <citation type="submission" date="2024-02" db="EMBL/GenBank/DDBJ databases">
        <authorList>
            <person name="Grouzdev D."/>
        </authorList>
    </citation>
    <scope>NUCLEOTIDE SEQUENCE [LARGE SCALE GENOMIC DNA]</scope>
    <source>
        <strain evidence="3 4">9N</strain>
    </source>
</reference>
<accession>A0ABU7XIM2</accession>
<comment type="similarity">
    <text evidence="1 2">Belongs to the phD/YefM antitoxin family.</text>
</comment>
<name>A0ABU7XIM2_9HYPH</name>
<dbReference type="SUPFAM" id="SSF143120">
    <property type="entry name" value="YefM-like"/>
    <property type="match status" value="1"/>
</dbReference>
<organism evidence="3 4">
    <name type="scientific">Methylocystis borbori</name>
    <dbReference type="NCBI Taxonomy" id="3118750"/>
    <lineage>
        <taxon>Bacteria</taxon>
        <taxon>Pseudomonadati</taxon>
        <taxon>Pseudomonadota</taxon>
        <taxon>Alphaproteobacteria</taxon>
        <taxon>Hyphomicrobiales</taxon>
        <taxon>Methylocystaceae</taxon>
        <taxon>Methylocystis</taxon>
    </lineage>
</organism>
<dbReference type="RefSeq" id="WP_332082271.1">
    <property type="nucleotide sequence ID" value="NZ_JAZHYN010000035.1"/>
</dbReference>
<dbReference type="NCBIfam" id="TIGR01552">
    <property type="entry name" value="phd_fam"/>
    <property type="match status" value="1"/>
</dbReference>
<evidence type="ECO:0000313" key="4">
    <source>
        <dbReference type="Proteomes" id="UP001350748"/>
    </source>
</evidence>
<protein>
    <recommendedName>
        <fullName evidence="2">Antitoxin</fullName>
    </recommendedName>
</protein>
<evidence type="ECO:0000313" key="3">
    <source>
        <dbReference type="EMBL" id="MEF3367232.1"/>
    </source>
</evidence>
<comment type="caution">
    <text evidence="3">The sequence shown here is derived from an EMBL/GenBank/DDBJ whole genome shotgun (WGS) entry which is preliminary data.</text>
</comment>
<evidence type="ECO:0000256" key="1">
    <source>
        <dbReference type="ARBA" id="ARBA00009981"/>
    </source>
</evidence>
<dbReference type="EMBL" id="JAZHYN010000035">
    <property type="protein sequence ID" value="MEF3367232.1"/>
    <property type="molecule type" value="Genomic_DNA"/>
</dbReference>